<dbReference type="Proteomes" id="UP000324222">
    <property type="component" value="Unassembled WGS sequence"/>
</dbReference>
<dbReference type="AlphaFoldDB" id="A0A5B7DEU3"/>
<gene>
    <name evidence="1" type="ORF">E2C01_012870</name>
</gene>
<proteinExistence type="predicted"/>
<accession>A0A5B7DEU3</accession>
<keyword evidence="2" id="KW-1185">Reference proteome</keyword>
<organism evidence="1 2">
    <name type="scientific">Portunus trituberculatus</name>
    <name type="common">Swimming crab</name>
    <name type="synonym">Neptunus trituberculatus</name>
    <dbReference type="NCBI Taxonomy" id="210409"/>
    <lineage>
        <taxon>Eukaryota</taxon>
        <taxon>Metazoa</taxon>
        <taxon>Ecdysozoa</taxon>
        <taxon>Arthropoda</taxon>
        <taxon>Crustacea</taxon>
        <taxon>Multicrustacea</taxon>
        <taxon>Malacostraca</taxon>
        <taxon>Eumalacostraca</taxon>
        <taxon>Eucarida</taxon>
        <taxon>Decapoda</taxon>
        <taxon>Pleocyemata</taxon>
        <taxon>Brachyura</taxon>
        <taxon>Eubrachyura</taxon>
        <taxon>Portunoidea</taxon>
        <taxon>Portunidae</taxon>
        <taxon>Portuninae</taxon>
        <taxon>Portunus</taxon>
    </lineage>
</organism>
<protein>
    <submittedName>
        <fullName evidence="1">Uncharacterized protein</fullName>
    </submittedName>
</protein>
<dbReference type="EMBL" id="VSRR010000818">
    <property type="protein sequence ID" value="MPC19941.1"/>
    <property type="molecule type" value="Genomic_DNA"/>
</dbReference>
<name>A0A5B7DEU3_PORTR</name>
<evidence type="ECO:0000313" key="1">
    <source>
        <dbReference type="EMBL" id="MPC19941.1"/>
    </source>
</evidence>
<reference evidence="1 2" key="1">
    <citation type="submission" date="2019-05" db="EMBL/GenBank/DDBJ databases">
        <title>Another draft genome of Portunus trituberculatus and its Hox gene families provides insights of decapod evolution.</title>
        <authorList>
            <person name="Jeong J.-H."/>
            <person name="Song I."/>
            <person name="Kim S."/>
            <person name="Choi T."/>
            <person name="Kim D."/>
            <person name="Ryu S."/>
            <person name="Kim W."/>
        </authorList>
    </citation>
    <scope>NUCLEOTIDE SEQUENCE [LARGE SCALE GENOMIC DNA]</scope>
    <source>
        <tissue evidence="1">Muscle</tissue>
    </source>
</reference>
<comment type="caution">
    <text evidence="1">The sequence shown here is derived from an EMBL/GenBank/DDBJ whole genome shotgun (WGS) entry which is preliminary data.</text>
</comment>
<sequence length="78" mass="9004">MRAGRRLASLFHRQDLTGRLDSPRFASLASLRKNIPPQGLAVLSRYRCIGKWKRRCSIIKSKAVQKSHVVIYNNRILE</sequence>
<evidence type="ECO:0000313" key="2">
    <source>
        <dbReference type="Proteomes" id="UP000324222"/>
    </source>
</evidence>